<dbReference type="InterPro" id="IPR000225">
    <property type="entry name" value="Armadillo"/>
</dbReference>
<evidence type="ECO:0000313" key="7">
    <source>
        <dbReference type="Proteomes" id="UP000541444"/>
    </source>
</evidence>
<keyword evidence="3" id="KW-0963">Cytoplasm</keyword>
<dbReference type="GO" id="GO:0034657">
    <property type="term" value="C:GID complex"/>
    <property type="evidence" value="ECO:0007669"/>
    <property type="project" value="TreeGrafter"/>
</dbReference>
<keyword evidence="4" id="KW-0677">Repeat</keyword>
<evidence type="ECO:0000256" key="5">
    <source>
        <dbReference type="ARBA" id="ARBA00023242"/>
    </source>
</evidence>
<dbReference type="OrthoDB" id="5559898at2759"/>
<dbReference type="GO" id="GO:0005737">
    <property type="term" value="C:cytoplasm"/>
    <property type="evidence" value="ECO:0007669"/>
    <property type="project" value="UniProtKB-SubCell"/>
</dbReference>
<dbReference type="GO" id="GO:0043161">
    <property type="term" value="P:proteasome-mediated ubiquitin-dependent protein catabolic process"/>
    <property type="evidence" value="ECO:0007669"/>
    <property type="project" value="TreeGrafter"/>
</dbReference>
<keyword evidence="7" id="KW-1185">Reference proteome</keyword>
<protein>
    <recommendedName>
        <fullName evidence="8">Armadillo repeat-containing protein 8</fullName>
    </recommendedName>
</protein>
<evidence type="ECO:0000256" key="3">
    <source>
        <dbReference type="ARBA" id="ARBA00022490"/>
    </source>
</evidence>
<dbReference type="PANTHER" id="PTHR15651">
    <property type="entry name" value="ARMADILLO REPEAT-CONTAINING PROTEIN 8"/>
    <property type="match status" value="1"/>
</dbReference>
<keyword evidence="5" id="KW-0539">Nucleus</keyword>
<dbReference type="InterPro" id="IPR011989">
    <property type="entry name" value="ARM-like"/>
</dbReference>
<reference evidence="6 7" key="1">
    <citation type="journal article" date="2020" name="IScience">
        <title>Genome Sequencing of the Endangered Kingdonia uniflora (Circaeasteraceae, Ranunculales) Reveals Potential Mechanisms of Evolutionary Specialization.</title>
        <authorList>
            <person name="Sun Y."/>
            <person name="Deng T."/>
            <person name="Zhang A."/>
            <person name="Moore M.J."/>
            <person name="Landis J.B."/>
            <person name="Lin N."/>
            <person name="Zhang H."/>
            <person name="Zhang X."/>
            <person name="Huang J."/>
            <person name="Zhang X."/>
            <person name="Sun H."/>
            <person name="Wang H."/>
        </authorList>
    </citation>
    <scope>NUCLEOTIDE SEQUENCE [LARGE SCALE GENOMIC DNA]</scope>
    <source>
        <strain evidence="6">TB1705</strain>
        <tissue evidence="6">Leaf</tissue>
    </source>
</reference>
<dbReference type="SMART" id="SM00185">
    <property type="entry name" value="ARM"/>
    <property type="match status" value="6"/>
</dbReference>
<evidence type="ECO:0000256" key="4">
    <source>
        <dbReference type="ARBA" id="ARBA00022737"/>
    </source>
</evidence>
<evidence type="ECO:0008006" key="8">
    <source>
        <dbReference type="Google" id="ProtNLM"/>
    </source>
</evidence>
<evidence type="ECO:0000256" key="1">
    <source>
        <dbReference type="ARBA" id="ARBA00004123"/>
    </source>
</evidence>
<dbReference type="GO" id="GO:0005634">
    <property type="term" value="C:nucleus"/>
    <property type="evidence" value="ECO:0007669"/>
    <property type="project" value="UniProtKB-SubCell"/>
</dbReference>
<dbReference type="InterPro" id="IPR016024">
    <property type="entry name" value="ARM-type_fold"/>
</dbReference>
<dbReference type="InterPro" id="IPR038739">
    <property type="entry name" value="ARMC8/Vid28"/>
</dbReference>
<evidence type="ECO:0000256" key="2">
    <source>
        <dbReference type="ARBA" id="ARBA00004496"/>
    </source>
</evidence>
<dbReference type="EMBL" id="JACGCM010001219">
    <property type="protein sequence ID" value="KAF6158591.1"/>
    <property type="molecule type" value="Genomic_DNA"/>
</dbReference>
<dbReference type="Pfam" id="PF00514">
    <property type="entry name" value="Arm"/>
    <property type="match status" value="1"/>
</dbReference>
<evidence type="ECO:0000313" key="6">
    <source>
        <dbReference type="EMBL" id="KAF6158591.1"/>
    </source>
</evidence>
<organism evidence="6 7">
    <name type="scientific">Kingdonia uniflora</name>
    <dbReference type="NCBI Taxonomy" id="39325"/>
    <lineage>
        <taxon>Eukaryota</taxon>
        <taxon>Viridiplantae</taxon>
        <taxon>Streptophyta</taxon>
        <taxon>Embryophyta</taxon>
        <taxon>Tracheophyta</taxon>
        <taxon>Spermatophyta</taxon>
        <taxon>Magnoliopsida</taxon>
        <taxon>Ranunculales</taxon>
        <taxon>Circaeasteraceae</taxon>
        <taxon>Kingdonia</taxon>
    </lineage>
</organism>
<proteinExistence type="predicted"/>
<gene>
    <name evidence="6" type="ORF">GIB67_040105</name>
</gene>
<dbReference type="SUPFAM" id="SSF48371">
    <property type="entry name" value="ARM repeat"/>
    <property type="match status" value="1"/>
</dbReference>
<name>A0A7J7MUI3_9MAGN</name>
<comment type="caution">
    <text evidence="6">The sequence shown here is derived from an EMBL/GenBank/DDBJ whole genome shotgun (WGS) entry which is preliminary data.</text>
</comment>
<accession>A0A7J7MUI3</accession>
<dbReference type="AlphaFoldDB" id="A0A7J7MUI3"/>
<sequence length="693" mass="75783">MPVSSSSSSQSQDLISKLTSTDPQLKLKALRAIKNQIIGNKTKKLSYINLGIVPPIVQILGSSSSDSSLIVNSAAAIGSFACGVDVGVKAVLDCGAYQYLIQTLSSEDEKIYDYNWARGSFIKLEILGFDYDMERGVVLVKLELGFDYNLVVDAGARALRMIFQSKFAPKYDFVNEKSINFLFSLLNNENENIAELGACIITHSCETSTEQKALCEAGVLQRLTTLLGGSLNQRDASLESLAVILKNNMDTVAKFVTVDSGKVLSAITELTKDRFPRTRLLACICLIGIGQISPCFMEDMRIKTKLVLILVELLEEPDRVGDETPFVLADLVTTKEDLQKIAFDSNALDKLCICLCKSPINPKRTEGILLALAELCSKLEICRSRFLSLQVLNMVTDALKHDLSEVRIAACICIRSVTRSVKSLSAGRFMNEMPVTTLVQLLHDSFITVQVAALGAISNIVVDFTTHKSIFIECGGVTQLVELSKSMDSTLRLNSVWALRNLMFLAGNNFKEGILEELTASTLASLICDPEPPIQEQALALLRNLVDGCGDSINHVFVEDGLVIGAVGRQVWSASESEVCVQGMFALANLAAGSEVHKEVVMHCLLPPQAGGCTQSVIIKFLQANDSRLRTASIWCVVNLSYRGCFDSYSRIERLRTAGIVSQIKTMVNDPCLDVKYRVRTALEQCMACDNST</sequence>
<dbReference type="Gene3D" id="1.25.10.10">
    <property type="entry name" value="Leucine-rich Repeat Variant"/>
    <property type="match status" value="2"/>
</dbReference>
<comment type="subcellular location">
    <subcellularLocation>
        <location evidence="2">Cytoplasm</location>
    </subcellularLocation>
    <subcellularLocation>
        <location evidence="1">Nucleus</location>
    </subcellularLocation>
</comment>
<dbReference type="PANTHER" id="PTHR15651:SF7">
    <property type="entry name" value="ARMADILLO REPEAT-CONTAINING PROTEIN 8"/>
    <property type="match status" value="1"/>
</dbReference>
<dbReference type="Proteomes" id="UP000541444">
    <property type="component" value="Unassembled WGS sequence"/>
</dbReference>
<dbReference type="FunFam" id="1.25.10.10:FF:000416">
    <property type="entry name" value="Armadillo repeat-containing protein 8"/>
    <property type="match status" value="1"/>
</dbReference>